<evidence type="ECO:0000259" key="1">
    <source>
        <dbReference type="Pfam" id="PF20248"/>
    </source>
</evidence>
<protein>
    <recommendedName>
        <fullName evidence="1">DUF6603 domain-containing protein</fullName>
    </recommendedName>
</protein>
<organism evidence="2 3">
    <name type="scientific">Micromonospora eburnea</name>
    <dbReference type="NCBI Taxonomy" id="227316"/>
    <lineage>
        <taxon>Bacteria</taxon>
        <taxon>Bacillati</taxon>
        <taxon>Actinomycetota</taxon>
        <taxon>Actinomycetes</taxon>
        <taxon>Micromonosporales</taxon>
        <taxon>Micromonosporaceae</taxon>
        <taxon>Micromonospora</taxon>
    </lineage>
</organism>
<feature type="domain" description="DUF6603" evidence="1">
    <location>
        <begin position="448"/>
        <end position="1037"/>
    </location>
</feature>
<name>A0A1C6UYY7_9ACTN</name>
<sequence length="1214" mass="126987">MTDGDAAKNRNALAVLWGEVLTIVEPLLGAVDPWRRARLMRALGWDLVALTGDDAAAIQGWLGEIEPAMDALRAALTRSGSLGGLVEAGGAAGKAFEAVAALPPGIGSGPGTADGLAGELSDDLIDHLILVYLRRRAPWLLPLLTLLGLVTPAAEQDPSPALPAGDNPVRLPRRRDEVHLDRLADLVTAPGAHFAELYAPLGWDTPAGVEVMAARVLPRLAGLLRALGVEATHGVRPGVGPDLGDAGRRLADGLLRVRFSGPGKPTGALDGGSDPRFTAGFNLALASWDGRLTVILAPTGQVNRTGAVGSWNVATEVHATGPLFAINSAGVTVAGPEPEVRFSAEVARIAAPDEAGWVFGAPQGTHLAIGQLVLNARAALGTGRDDVELLLRAGRAELVVKPGDGDGLIRKLLPSDGLRIGFDLGVGWSLRTGPHLAGAAALTAEYPLHLTLGVIQLDGLRVALSGDSEAGRVSLVLTTFLRARIGPLSGYLSNLGVRLDLALGSALPTTADGTRVGNLGPADLTPRFQPPDGVSLRLDNGILTGGGYLFRDKQRGSYAGALELGVDFLAGSGGSRGFRAQLVAMLDTRNPDGTRITEADGGETFSMLAVGSLRWNPGLMLFWGIRLTGLGLLVGHNRRSNPEEVGKAARAGSLDHLLFPEDPVGRAPEIVAALSRLFPVDPTGTVVGAMVRLDFLAGCVVADLAVLVEFPEPIRILLLGKLVVTLGTVGKLQLNAAGVYDVDRQEVAVDAGLYDSNLFGLPVTGQMALRAGWGRHKHFAISIGGFHPRSPYPAWFPKLRRCAIALGQIGNGIRAETYLAVTANTVQFGGLVEVNLQAVGLVIGGRTWLDVLIQFDPLWFTAELGIVLTVKIGSRELLGLTAVIGISGPGLWRAWGRLRFKLLFLEVSKSFDWSHGRQAEDREPSYLDASGLIAIAVRHPRAWEVTATGTGGEPVTLRPVQAAGDVLLLTPGATLGVRQNVLPLDVDLERIGTSRIVGPNRFTITGVRAGAEDGVPGGLGEAIMDDFAPGQFRDLTPEEQLTTPGFERLPAGTTVRLPEGTALPDPANTVFVGLSGDEAYDRVIIDDPEDGGRPMPARPGNALAAAEPDRLLTLFAATGPAANARTRTTGATRFAGPGLGVDDAGPSWVPGRGVPRRARRIAARALDRPVVEALPTATQAAAVAPGGDRARLVRRRTVTVPYPTIALAPTGKVS</sequence>
<keyword evidence="3" id="KW-1185">Reference proteome</keyword>
<dbReference type="RefSeq" id="WP_091120350.1">
    <property type="nucleotide sequence ID" value="NZ_FMHY01000002.1"/>
</dbReference>
<dbReference type="AlphaFoldDB" id="A0A1C6UYY7"/>
<reference evidence="3" key="1">
    <citation type="submission" date="2016-06" db="EMBL/GenBank/DDBJ databases">
        <authorList>
            <person name="Varghese N."/>
            <person name="Submissions Spin"/>
        </authorList>
    </citation>
    <scope>NUCLEOTIDE SEQUENCE [LARGE SCALE GENOMIC DNA]</scope>
    <source>
        <strain evidence="3">DSM 44814</strain>
    </source>
</reference>
<dbReference type="Pfam" id="PF20248">
    <property type="entry name" value="DUF6603"/>
    <property type="match status" value="1"/>
</dbReference>
<proteinExistence type="predicted"/>
<evidence type="ECO:0000313" key="3">
    <source>
        <dbReference type="Proteomes" id="UP000199696"/>
    </source>
</evidence>
<dbReference type="EMBL" id="FMHY01000002">
    <property type="protein sequence ID" value="SCL59020.1"/>
    <property type="molecule type" value="Genomic_DNA"/>
</dbReference>
<accession>A0A1C6UYY7</accession>
<dbReference type="STRING" id="227316.GA0070604_3962"/>
<evidence type="ECO:0000313" key="2">
    <source>
        <dbReference type="EMBL" id="SCL59020.1"/>
    </source>
</evidence>
<gene>
    <name evidence="2" type="ORF">GA0070604_3962</name>
</gene>
<dbReference type="Proteomes" id="UP000199696">
    <property type="component" value="Unassembled WGS sequence"/>
</dbReference>
<dbReference type="OrthoDB" id="535891at2"/>
<dbReference type="InterPro" id="IPR046538">
    <property type="entry name" value="DUF6603"/>
</dbReference>